<dbReference type="PANTHER" id="PTHR34580:SF1">
    <property type="entry name" value="PROTEIN PAFC"/>
    <property type="match status" value="1"/>
</dbReference>
<dbReference type="InterPro" id="IPR026881">
    <property type="entry name" value="WYL_dom"/>
</dbReference>
<accession>A0A1V2TC53</accession>
<dbReference type="InterPro" id="IPR036388">
    <property type="entry name" value="WH-like_DNA-bd_sf"/>
</dbReference>
<dbReference type="InterPro" id="IPR051534">
    <property type="entry name" value="CBASS_pafABC_assoc_protein"/>
</dbReference>
<keyword evidence="1" id="KW-0805">Transcription regulation</keyword>
<dbReference type="Gene3D" id="1.10.10.10">
    <property type="entry name" value="Winged helix-like DNA-binding domain superfamily/Winged helix DNA-binding domain"/>
    <property type="match status" value="1"/>
</dbReference>
<dbReference type="EMBL" id="MUMY01000017">
    <property type="protein sequence ID" value="ONM47075.1"/>
    <property type="molecule type" value="Genomic_DNA"/>
</dbReference>
<dbReference type="PROSITE" id="PS52050">
    <property type="entry name" value="WYL"/>
    <property type="match status" value="1"/>
</dbReference>
<proteinExistence type="predicted"/>
<organism evidence="4 5">
    <name type="scientific">Nocardia donostiensis</name>
    <dbReference type="NCBI Taxonomy" id="1538463"/>
    <lineage>
        <taxon>Bacteria</taxon>
        <taxon>Bacillati</taxon>
        <taxon>Actinomycetota</taxon>
        <taxon>Actinomycetes</taxon>
        <taxon>Mycobacteriales</taxon>
        <taxon>Nocardiaceae</taxon>
        <taxon>Nocardia</taxon>
    </lineage>
</organism>
<dbReference type="PROSITE" id="PS51000">
    <property type="entry name" value="HTH_DEOR_2"/>
    <property type="match status" value="1"/>
</dbReference>
<dbReference type="InterPro" id="IPR028349">
    <property type="entry name" value="PafC-like"/>
</dbReference>
<dbReference type="Proteomes" id="UP000188836">
    <property type="component" value="Unassembled WGS sequence"/>
</dbReference>
<dbReference type="AlphaFoldDB" id="A0A1V2TC53"/>
<dbReference type="Pfam" id="PF13280">
    <property type="entry name" value="WYL"/>
    <property type="match status" value="1"/>
</dbReference>
<dbReference type="STRING" id="1538463.B0T36_11510"/>
<feature type="domain" description="HTH deoR-type" evidence="3">
    <location>
        <begin position="2"/>
        <end position="68"/>
    </location>
</feature>
<dbReference type="PIRSF" id="PIRSF016838">
    <property type="entry name" value="PafC"/>
    <property type="match status" value="1"/>
</dbReference>
<gene>
    <name evidence="4" type="ORF">B0T46_18985</name>
</gene>
<dbReference type="InterPro" id="IPR013196">
    <property type="entry name" value="HTH_11"/>
</dbReference>
<dbReference type="InterPro" id="IPR057727">
    <property type="entry name" value="WCX_dom"/>
</dbReference>
<dbReference type="InterPro" id="IPR001034">
    <property type="entry name" value="DeoR_HTH"/>
</dbReference>
<dbReference type="Pfam" id="PF08279">
    <property type="entry name" value="HTH_11"/>
    <property type="match status" value="1"/>
</dbReference>
<name>A0A1V2TC53_9NOCA</name>
<keyword evidence="5" id="KW-1185">Reference proteome</keyword>
<evidence type="ECO:0000259" key="3">
    <source>
        <dbReference type="PROSITE" id="PS51000"/>
    </source>
</evidence>
<keyword evidence="2" id="KW-0804">Transcription</keyword>
<dbReference type="OrthoDB" id="3171994at2"/>
<comment type="caution">
    <text evidence="4">The sequence shown here is derived from an EMBL/GenBank/DDBJ whole genome shotgun (WGS) entry which is preliminary data.</text>
</comment>
<dbReference type="PANTHER" id="PTHR34580">
    <property type="match status" value="1"/>
</dbReference>
<sequence length="314" mass="35003">MTPDRFFSLLLALQSRHGTTTAQLADRLGVSARTVIRDIQWLQEAGFPVHVQRGRTGGVTLLPGGALDISRLTPSERDHLTLSGLDDRQRQRLGAAADSERARQKVAPAKSAQALLSLSEVVTTDNQPWFEPESDHGVTPAELVADLRRGVRLRLRYRRSAEPQPTWCVVDPYGLLAKAGRWYLVADEHAAPRLFLLGRISEWRPLRSPRRLRSGATLHSVAAQLTSKWEAPGGIAVHCELNARQLDRAQRILGSRMTVHEPVAEGRIRITVACRELEAVRQLLQFGDHMTVVDPPEARTRIRELAAQTLQQYG</sequence>
<dbReference type="InterPro" id="IPR036390">
    <property type="entry name" value="WH_DNA-bd_sf"/>
</dbReference>
<dbReference type="SUPFAM" id="SSF46785">
    <property type="entry name" value="Winged helix' DNA-binding domain"/>
    <property type="match status" value="1"/>
</dbReference>
<reference evidence="4 5" key="1">
    <citation type="journal article" date="2016" name="Antonie Van Leeuwenhoek">
        <title>Nocardia donostiensis sp. nov., isolated from human respiratory specimens.</title>
        <authorList>
            <person name="Ercibengoa M."/>
            <person name="Bell M."/>
            <person name="Marimon J.M."/>
            <person name="Humrighouse B."/>
            <person name="Klenk H.P."/>
            <person name="Potter G."/>
            <person name="Perez-Trallero E."/>
        </authorList>
    </citation>
    <scope>NUCLEOTIDE SEQUENCE [LARGE SCALE GENOMIC DNA]</scope>
    <source>
        <strain evidence="4 5">X1655</strain>
    </source>
</reference>
<evidence type="ECO:0000313" key="4">
    <source>
        <dbReference type="EMBL" id="ONM47075.1"/>
    </source>
</evidence>
<dbReference type="GO" id="GO:0003700">
    <property type="term" value="F:DNA-binding transcription factor activity"/>
    <property type="evidence" value="ECO:0007669"/>
    <property type="project" value="InterPro"/>
</dbReference>
<evidence type="ECO:0000256" key="1">
    <source>
        <dbReference type="ARBA" id="ARBA00023015"/>
    </source>
</evidence>
<evidence type="ECO:0000256" key="2">
    <source>
        <dbReference type="ARBA" id="ARBA00023163"/>
    </source>
</evidence>
<evidence type="ECO:0000313" key="5">
    <source>
        <dbReference type="Proteomes" id="UP000188836"/>
    </source>
</evidence>
<dbReference type="RefSeq" id="WP_077119274.1">
    <property type="nucleotide sequence ID" value="NZ_LOKT01000006.1"/>
</dbReference>
<protein>
    <submittedName>
        <fullName evidence="4">Transcriptional regulator</fullName>
    </submittedName>
</protein>
<dbReference type="Pfam" id="PF25583">
    <property type="entry name" value="WCX"/>
    <property type="match status" value="1"/>
</dbReference>